<protein>
    <submittedName>
        <fullName evidence="4">Probable CDC11-septin</fullName>
    </submittedName>
</protein>
<comment type="caution">
    <text evidence="4">The sequence shown here is derived from an EMBL/GenBank/DDBJ whole genome shotgun (WGS) entry which is preliminary data.</text>
</comment>
<feature type="compositionally biased region" description="Low complexity" evidence="2">
    <location>
        <begin position="47"/>
        <end position="64"/>
    </location>
</feature>
<keyword evidence="1" id="KW-0342">GTP-binding</keyword>
<dbReference type="Pfam" id="PF00735">
    <property type="entry name" value="Septin"/>
    <property type="match status" value="3"/>
</dbReference>
<feature type="region of interest" description="Disordered" evidence="2">
    <location>
        <begin position="496"/>
        <end position="552"/>
    </location>
</feature>
<feature type="compositionally biased region" description="Polar residues" evidence="2">
    <location>
        <begin position="529"/>
        <end position="549"/>
    </location>
</feature>
<feature type="compositionally biased region" description="Acidic residues" evidence="2">
    <location>
        <begin position="409"/>
        <end position="418"/>
    </location>
</feature>
<dbReference type="SUPFAM" id="SSF52540">
    <property type="entry name" value="P-loop containing nucleoside triphosphate hydrolases"/>
    <property type="match status" value="1"/>
</dbReference>
<dbReference type="eggNOG" id="KOG2655">
    <property type="taxonomic scope" value="Eukaryota"/>
</dbReference>
<evidence type="ECO:0000256" key="2">
    <source>
        <dbReference type="SAM" id="MobiDB-lite"/>
    </source>
</evidence>
<accession>G4TJJ2</accession>
<gene>
    <name evidence="4" type="ORF">PIIN_05422</name>
</gene>
<dbReference type="GO" id="GO:0005525">
    <property type="term" value="F:GTP binding"/>
    <property type="evidence" value="ECO:0007669"/>
    <property type="project" value="UniProtKB-KW"/>
</dbReference>
<organism evidence="4 5">
    <name type="scientific">Serendipita indica (strain DSM 11827)</name>
    <name type="common">Root endophyte fungus</name>
    <name type="synonym">Piriformospora indica</name>
    <dbReference type="NCBI Taxonomy" id="1109443"/>
    <lineage>
        <taxon>Eukaryota</taxon>
        <taxon>Fungi</taxon>
        <taxon>Dikarya</taxon>
        <taxon>Basidiomycota</taxon>
        <taxon>Agaricomycotina</taxon>
        <taxon>Agaricomycetes</taxon>
        <taxon>Sebacinales</taxon>
        <taxon>Serendipitaceae</taxon>
        <taxon>Serendipita</taxon>
    </lineage>
</organism>
<dbReference type="InterPro" id="IPR030379">
    <property type="entry name" value="G_SEPTIN_dom"/>
</dbReference>
<keyword evidence="5" id="KW-1185">Reference proteome</keyword>
<feature type="compositionally biased region" description="Basic and acidic residues" evidence="2">
    <location>
        <begin position="447"/>
        <end position="456"/>
    </location>
</feature>
<sequence length="637" mass="69957">MVLGISLRGKKKKEEPTIRPSPSLPSVLPTGIPWPEDLVDINDVKAARTSTQQSEQQQQQRDAQGTLNRKSSINFARPFRTGSPSSESGPIGGKIASLFSSKGAGTGGFIRSSGHPTVSLSRSQRRRVAPTLNIVVAGERSTGKTSLLKLFLETSEISSTATPEQKLSVDTFMSKSRKSTRSLQTVCVEIAETRFDRILLTLVDTPGLCYADGQELALERSVSSLVKYIDMQYDETMGEESKVVRQSKGDQHVHLCIYLIDPDSIMTVKARRAKSRLPTRTRSQIHLASRDDATNESSDEEEEDEYDNGQHHHSKLCMNPAEIRVIKRLASRVNVLPVIARSDSLTESRLRAVKRTVRRELIAAGVGFGVFSPSTVGANVSNGAAGQGDAASEAETPTKATGVTTAGDAEGEEEDAEEDRQARPVIRIRARKSFTGTERSRSRRRRSGLDEPSPERGDEDGEQPPLPDGSSAITATGSRLSKAALEAILPFAFVSPQPQRKGEMSPGTQSPVPNGNHLSANELDVPATPLSQRSSVPPSAFPQQYQSPGINDYETREFPKGRFVRNFKWGTLDVLDPAHCDFVALRTAVLSTHFRAIKMNTREVLYEKYRTDKLLARRATRNITKEDRKRLLEDLGL</sequence>
<feature type="compositionally biased region" description="Polar residues" evidence="2">
    <location>
        <begin position="65"/>
        <end position="74"/>
    </location>
</feature>
<dbReference type="EMBL" id="CAFZ01000121">
    <property type="protein sequence ID" value="CCA71485.1"/>
    <property type="molecule type" value="Genomic_DNA"/>
</dbReference>
<comment type="similarity">
    <text evidence="1">Belongs to the TRAFAC class TrmE-Era-EngA-EngB-Septin-like GTPase superfamily. Septin GTPase family.</text>
</comment>
<dbReference type="HOGENOM" id="CLU_031563_0_0_1"/>
<evidence type="ECO:0000313" key="4">
    <source>
        <dbReference type="EMBL" id="CCA71485.1"/>
    </source>
</evidence>
<feature type="compositionally biased region" description="Acidic residues" evidence="2">
    <location>
        <begin position="297"/>
        <end position="307"/>
    </location>
</feature>
<proteinExistence type="inferred from homology"/>
<feature type="region of interest" description="Disordered" evidence="2">
    <location>
        <begin position="1"/>
        <end position="94"/>
    </location>
</feature>
<reference evidence="4 5" key="1">
    <citation type="journal article" date="2011" name="PLoS Pathog.">
        <title>Endophytic Life Strategies Decoded by Genome and Transcriptome Analyses of the Mutualistic Root Symbiont Piriformospora indica.</title>
        <authorList>
            <person name="Zuccaro A."/>
            <person name="Lahrmann U."/>
            <person name="Guldener U."/>
            <person name="Langen G."/>
            <person name="Pfiffi S."/>
            <person name="Biedenkopf D."/>
            <person name="Wong P."/>
            <person name="Samans B."/>
            <person name="Grimm C."/>
            <person name="Basiewicz M."/>
            <person name="Murat C."/>
            <person name="Martin F."/>
            <person name="Kogel K.H."/>
        </authorList>
    </citation>
    <scope>NUCLEOTIDE SEQUENCE [LARGE SCALE GENOMIC DNA]</scope>
    <source>
        <strain evidence="4 5">DSM 11827</strain>
    </source>
</reference>
<feature type="domain" description="Septin-type G" evidence="3">
    <location>
        <begin position="128"/>
        <end position="616"/>
    </location>
</feature>
<evidence type="ECO:0000256" key="1">
    <source>
        <dbReference type="RuleBase" id="RU004560"/>
    </source>
</evidence>
<keyword evidence="1" id="KW-0547">Nucleotide-binding</keyword>
<dbReference type="InterPro" id="IPR027417">
    <property type="entry name" value="P-loop_NTPase"/>
</dbReference>
<feature type="region of interest" description="Disordered" evidence="2">
    <location>
        <begin position="383"/>
        <end position="474"/>
    </location>
</feature>
<dbReference type="OMA" id="VRKFRWG"/>
<evidence type="ECO:0000313" key="5">
    <source>
        <dbReference type="Proteomes" id="UP000007148"/>
    </source>
</evidence>
<feature type="compositionally biased region" description="Polar residues" evidence="2">
    <location>
        <begin position="506"/>
        <end position="519"/>
    </location>
</feature>
<dbReference type="AlphaFoldDB" id="G4TJJ2"/>
<dbReference type="InParanoid" id="G4TJJ2"/>
<name>G4TJJ2_SERID</name>
<dbReference type="OrthoDB" id="10261408at2759"/>
<dbReference type="Gene3D" id="3.40.50.300">
    <property type="entry name" value="P-loop containing nucleotide triphosphate hydrolases"/>
    <property type="match status" value="1"/>
</dbReference>
<dbReference type="PROSITE" id="PS51719">
    <property type="entry name" value="G_SEPTIN"/>
    <property type="match status" value="1"/>
</dbReference>
<feature type="region of interest" description="Disordered" evidence="2">
    <location>
        <begin position="271"/>
        <end position="314"/>
    </location>
</feature>
<dbReference type="STRING" id="1109443.G4TJJ2"/>
<dbReference type="Proteomes" id="UP000007148">
    <property type="component" value="Unassembled WGS sequence"/>
</dbReference>
<dbReference type="PANTHER" id="PTHR18884">
    <property type="entry name" value="SEPTIN"/>
    <property type="match status" value="1"/>
</dbReference>
<evidence type="ECO:0000259" key="3">
    <source>
        <dbReference type="PROSITE" id="PS51719"/>
    </source>
</evidence>